<keyword evidence="5" id="KW-0676">Redox-active center</keyword>
<accession>A0A345IHL6</accession>
<feature type="signal peptide" evidence="6">
    <location>
        <begin position="1"/>
        <end position="22"/>
    </location>
</feature>
<evidence type="ECO:0000256" key="4">
    <source>
        <dbReference type="ARBA" id="ARBA00023157"/>
    </source>
</evidence>
<dbReference type="Proteomes" id="UP000253744">
    <property type="component" value="Chromosome"/>
</dbReference>
<comment type="similarity">
    <text evidence="1">Belongs to the thioredoxin family. DsbA subfamily.</text>
</comment>
<evidence type="ECO:0000256" key="3">
    <source>
        <dbReference type="ARBA" id="ARBA00023002"/>
    </source>
</evidence>
<evidence type="ECO:0000256" key="2">
    <source>
        <dbReference type="ARBA" id="ARBA00022729"/>
    </source>
</evidence>
<dbReference type="PANTHER" id="PTHR13887">
    <property type="entry name" value="GLUTATHIONE S-TRANSFERASE KAPPA"/>
    <property type="match status" value="1"/>
</dbReference>
<proteinExistence type="inferred from homology"/>
<dbReference type="AlphaFoldDB" id="A0A345IHL6"/>
<dbReference type="SUPFAM" id="SSF52833">
    <property type="entry name" value="Thioredoxin-like"/>
    <property type="match status" value="1"/>
</dbReference>
<name>A0A345IHL6_9DEIO</name>
<keyword evidence="2 6" id="KW-0732">Signal</keyword>
<dbReference type="STRING" id="1288484.GCA_000348665_02475"/>
<dbReference type="Gene3D" id="3.40.30.10">
    <property type="entry name" value="Glutaredoxin"/>
    <property type="match status" value="1"/>
</dbReference>
<dbReference type="PANTHER" id="PTHR13887:SF14">
    <property type="entry name" value="DISULFIDE BOND FORMATION PROTEIN D"/>
    <property type="match status" value="1"/>
</dbReference>
<reference evidence="8 9" key="1">
    <citation type="submission" date="2018-07" db="EMBL/GenBank/DDBJ databases">
        <title>Complete Genome and Methylome Analysis of Deinococcus wulumuqiensis NEB 479.</title>
        <authorList>
            <person name="Fomenkov A."/>
            <person name="Luyten Y."/>
            <person name="Vincze T."/>
            <person name="Anton B.P."/>
            <person name="Clark T."/>
            <person name="Roberts R.J."/>
            <person name="Morgan R.D."/>
        </authorList>
    </citation>
    <scope>NUCLEOTIDE SEQUENCE [LARGE SCALE GENOMIC DNA]</scope>
    <source>
        <strain evidence="8 9">NEB 479</strain>
    </source>
</reference>
<evidence type="ECO:0000256" key="6">
    <source>
        <dbReference type="SAM" id="SignalP"/>
    </source>
</evidence>
<evidence type="ECO:0000259" key="7">
    <source>
        <dbReference type="PROSITE" id="PS51352"/>
    </source>
</evidence>
<feature type="domain" description="Thioredoxin" evidence="7">
    <location>
        <begin position="136"/>
        <end position="342"/>
    </location>
</feature>
<gene>
    <name evidence="8" type="ORF">DVJ83_08465</name>
</gene>
<evidence type="ECO:0000313" key="8">
    <source>
        <dbReference type="EMBL" id="AXG99188.1"/>
    </source>
</evidence>
<dbReference type="PROSITE" id="PS51352">
    <property type="entry name" value="THIOREDOXIN_2"/>
    <property type="match status" value="1"/>
</dbReference>
<evidence type="ECO:0000256" key="1">
    <source>
        <dbReference type="ARBA" id="ARBA00005791"/>
    </source>
</evidence>
<dbReference type="GO" id="GO:0016491">
    <property type="term" value="F:oxidoreductase activity"/>
    <property type="evidence" value="ECO:0007669"/>
    <property type="project" value="UniProtKB-KW"/>
</dbReference>
<dbReference type="InterPro" id="IPR012336">
    <property type="entry name" value="Thioredoxin-like_fold"/>
</dbReference>
<dbReference type="CDD" id="cd02972">
    <property type="entry name" value="DsbA_family"/>
    <property type="match status" value="1"/>
</dbReference>
<dbReference type="InterPro" id="IPR036249">
    <property type="entry name" value="Thioredoxin-like_sf"/>
</dbReference>
<keyword evidence="4" id="KW-1015">Disulfide bond</keyword>
<dbReference type="KEGG" id="dwu:DVJ83_08465"/>
<keyword evidence="3" id="KW-0560">Oxidoreductase</keyword>
<feature type="chain" id="PRO_5016965203" evidence="6">
    <location>
        <begin position="23"/>
        <end position="344"/>
    </location>
</feature>
<sequence length="344" mass="36574">MKPTKRFLAALLGALLLPSAHAQLGQPVGPLLQSPLFAEAKTQRGGIITLKSGASVVLSQRGGYLTGATIVTPYTTPQGISDRSDTAVASGSTEQRVGGGLIAAQTAGVITGFGEGLSDPLLQFLRQPDVMAQLPGGVTVDAPPFTIHAQVQGRALVVKLSLSQVAAGQFAATRNLRPAAKPGNDVVLRVYSDFQCPYCQKFERETLTGLLGTLPDDVRVEFHHFPLEQIHPQARPAAEASECAAQQGRFWAYKDALFSDPSWQQGNPNETFLRLAGDLKLDPGKFKDCLALRGGKAAVDAGLVEAQRLGLNATPTVFVGGYRVVNPYDPAELLRLINLARATR</sequence>
<protein>
    <submittedName>
        <fullName evidence="8">DsbA family protein</fullName>
    </submittedName>
</protein>
<dbReference type="InterPro" id="IPR013766">
    <property type="entry name" value="Thioredoxin_domain"/>
</dbReference>
<evidence type="ECO:0000256" key="5">
    <source>
        <dbReference type="ARBA" id="ARBA00023284"/>
    </source>
</evidence>
<evidence type="ECO:0000313" key="9">
    <source>
        <dbReference type="Proteomes" id="UP000253744"/>
    </source>
</evidence>
<dbReference type="Pfam" id="PF13462">
    <property type="entry name" value="Thioredoxin_4"/>
    <property type="match status" value="1"/>
</dbReference>
<dbReference type="RefSeq" id="WP_114672051.1">
    <property type="nucleotide sequence ID" value="NZ_CP031158.1"/>
</dbReference>
<dbReference type="EMBL" id="CP031158">
    <property type="protein sequence ID" value="AXG99188.1"/>
    <property type="molecule type" value="Genomic_DNA"/>
</dbReference>
<organism evidence="8 9">
    <name type="scientific">Deinococcus wulumuqiensis</name>
    <dbReference type="NCBI Taxonomy" id="980427"/>
    <lineage>
        <taxon>Bacteria</taxon>
        <taxon>Thermotogati</taxon>
        <taxon>Deinococcota</taxon>
        <taxon>Deinococci</taxon>
        <taxon>Deinococcales</taxon>
        <taxon>Deinococcaceae</taxon>
        <taxon>Deinococcus</taxon>
    </lineage>
</organism>